<dbReference type="Pfam" id="PF07973">
    <property type="entry name" value="tRNA_SAD"/>
    <property type="match status" value="1"/>
</dbReference>
<keyword evidence="3 11" id="KW-0436">Ligase</keyword>
<dbReference type="GO" id="GO:0002161">
    <property type="term" value="F:aminoacyl-tRNA deacylase activity"/>
    <property type="evidence" value="ECO:0007669"/>
    <property type="project" value="TreeGrafter"/>
</dbReference>
<dbReference type="Gene3D" id="3.30.930.10">
    <property type="entry name" value="Bira Bifunctional Protein, Domain 2"/>
    <property type="match status" value="1"/>
</dbReference>
<dbReference type="GO" id="GO:0005524">
    <property type="term" value="F:ATP binding"/>
    <property type="evidence" value="ECO:0007669"/>
    <property type="project" value="UniProtKB-UniRule"/>
</dbReference>
<reference evidence="13 14" key="1">
    <citation type="submission" date="2016-12" db="EMBL/GenBank/DDBJ databases">
        <authorList>
            <person name="Song W.-J."/>
            <person name="Kurnit D.M."/>
        </authorList>
    </citation>
    <scope>NUCLEOTIDE SEQUENCE [LARGE SCALE GENOMIC DNA]</scope>
    <source>
        <strain evidence="13 14">DSM 18488</strain>
    </source>
</reference>
<evidence type="ECO:0000256" key="9">
    <source>
        <dbReference type="ARBA" id="ARBA00022917"/>
    </source>
</evidence>
<dbReference type="InterPro" id="IPR018162">
    <property type="entry name" value="Ala-tRNA-ligase_IIc_anticod-bd"/>
</dbReference>
<dbReference type="FunFam" id="3.30.980.10:FF:000004">
    <property type="entry name" value="Alanine--tRNA ligase, cytoplasmic"/>
    <property type="match status" value="1"/>
</dbReference>
<dbReference type="Pfam" id="PF01411">
    <property type="entry name" value="tRNA-synt_2c"/>
    <property type="match status" value="1"/>
</dbReference>
<dbReference type="PRINTS" id="PR00980">
    <property type="entry name" value="TRNASYNTHALA"/>
</dbReference>
<evidence type="ECO:0000256" key="1">
    <source>
        <dbReference type="ARBA" id="ARBA00008226"/>
    </source>
</evidence>
<organism evidence="13 14">
    <name type="scientific">Desulfopila aestuarii DSM 18488</name>
    <dbReference type="NCBI Taxonomy" id="1121416"/>
    <lineage>
        <taxon>Bacteria</taxon>
        <taxon>Pseudomonadati</taxon>
        <taxon>Thermodesulfobacteriota</taxon>
        <taxon>Desulfobulbia</taxon>
        <taxon>Desulfobulbales</taxon>
        <taxon>Desulfocapsaceae</taxon>
        <taxon>Desulfopila</taxon>
    </lineage>
</organism>
<dbReference type="Proteomes" id="UP000184603">
    <property type="component" value="Unassembled WGS sequence"/>
</dbReference>
<evidence type="ECO:0000313" key="14">
    <source>
        <dbReference type="Proteomes" id="UP000184603"/>
    </source>
</evidence>
<dbReference type="Pfam" id="PF02272">
    <property type="entry name" value="DHHA1"/>
    <property type="match status" value="1"/>
</dbReference>
<dbReference type="SUPFAM" id="SSF55681">
    <property type="entry name" value="Class II aaRS and biotin synthetases"/>
    <property type="match status" value="1"/>
</dbReference>
<dbReference type="HAMAP" id="MF_00036_B">
    <property type="entry name" value="Ala_tRNA_synth_B"/>
    <property type="match status" value="1"/>
</dbReference>
<dbReference type="Gene3D" id="6.10.250.550">
    <property type="match status" value="1"/>
</dbReference>
<keyword evidence="6 11" id="KW-0862">Zinc</keyword>
<dbReference type="InterPro" id="IPR018164">
    <property type="entry name" value="Ala-tRNA-synth_IIc_N"/>
</dbReference>
<dbReference type="PANTHER" id="PTHR11777:SF9">
    <property type="entry name" value="ALANINE--TRNA LIGASE, CYTOPLASMIC"/>
    <property type="match status" value="1"/>
</dbReference>
<dbReference type="EMBL" id="FRFE01000005">
    <property type="protein sequence ID" value="SHO46159.1"/>
    <property type="molecule type" value="Genomic_DNA"/>
</dbReference>
<dbReference type="InterPro" id="IPR002318">
    <property type="entry name" value="Ala-tRNA-lgiase_IIc"/>
</dbReference>
<proteinExistence type="inferred from homology"/>
<dbReference type="SUPFAM" id="SSF50447">
    <property type="entry name" value="Translation proteins"/>
    <property type="match status" value="1"/>
</dbReference>
<keyword evidence="5 11" id="KW-0547">Nucleotide-binding</keyword>
<keyword evidence="14" id="KW-1185">Reference proteome</keyword>
<dbReference type="FunFam" id="3.30.930.10:FF:000004">
    <property type="entry name" value="Alanine--tRNA ligase"/>
    <property type="match status" value="1"/>
</dbReference>
<dbReference type="GO" id="GO:0005829">
    <property type="term" value="C:cytosol"/>
    <property type="evidence" value="ECO:0007669"/>
    <property type="project" value="TreeGrafter"/>
</dbReference>
<keyword evidence="7 11" id="KW-0067">ATP-binding</keyword>
<dbReference type="FunFam" id="3.30.54.20:FF:000001">
    <property type="entry name" value="Alanine--tRNA ligase"/>
    <property type="match status" value="1"/>
</dbReference>
<accession>A0A1M7Y321</accession>
<evidence type="ECO:0000259" key="12">
    <source>
        <dbReference type="PROSITE" id="PS50860"/>
    </source>
</evidence>
<keyword evidence="9 11" id="KW-0648">Protein biosynthesis</keyword>
<comment type="function">
    <text evidence="11">Catalyzes the attachment of alanine to tRNA(Ala) in a two-step reaction: alanine is first activated by ATP to form Ala-AMP and then transferred to the acceptor end of tRNA(Ala). Also edits incorrectly charged Ser-tRNA(Ala) and Gly-tRNA(Ala) via its editing domain.</text>
</comment>
<feature type="domain" description="Alanyl-transfer RNA synthetases family profile" evidence="12">
    <location>
        <begin position="1"/>
        <end position="714"/>
    </location>
</feature>
<dbReference type="Gene3D" id="3.30.980.10">
    <property type="entry name" value="Threonyl-trna Synthetase, Chain A, domain 2"/>
    <property type="match status" value="1"/>
</dbReference>
<dbReference type="InterPro" id="IPR050058">
    <property type="entry name" value="Ala-tRNA_ligase"/>
</dbReference>
<dbReference type="CDD" id="cd00673">
    <property type="entry name" value="AlaRS_core"/>
    <property type="match status" value="1"/>
</dbReference>
<dbReference type="GO" id="GO:0008270">
    <property type="term" value="F:zinc ion binding"/>
    <property type="evidence" value="ECO:0007669"/>
    <property type="project" value="UniProtKB-UniRule"/>
</dbReference>
<dbReference type="FunFam" id="3.10.310.40:FF:000001">
    <property type="entry name" value="Alanine--tRNA ligase"/>
    <property type="match status" value="1"/>
</dbReference>
<feature type="binding site" evidence="11">
    <location>
        <position position="569"/>
    </location>
    <ligand>
        <name>Zn(2+)</name>
        <dbReference type="ChEBI" id="CHEBI:29105"/>
    </ligand>
</feature>
<keyword evidence="4 11" id="KW-0479">Metal-binding</keyword>
<evidence type="ECO:0000256" key="4">
    <source>
        <dbReference type="ARBA" id="ARBA00022723"/>
    </source>
</evidence>
<evidence type="ECO:0000256" key="8">
    <source>
        <dbReference type="ARBA" id="ARBA00022884"/>
    </source>
</evidence>
<name>A0A1M7Y321_9BACT</name>
<keyword evidence="8 11" id="KW-0694">RNA-binding</keyword>
<gene>
    <name evidence="11" type="primary">alaS</name>
    <name evidence="13" type="ORF">SAMN02745220_01329</name>
</gene>
<dbReference type="InterPro" id="IPR018163">
    <property type="entry name" value="Thr/Ala-tRNA-synth_IIc_edit"/>
</dbReference>
<comment type="similarity">
    <text evidence="1 11">Belongs to the class-II aminoacyl-tRNA synthetase family.</text>
</comment>
<dbReference type="SMART" id="SM00863">
    <property type="entry name" value="tRNA_SAD"/>
    <property type="match status" value="1"/>
</dbReference>
<dbReference type="InterPro" id="IPR012947">
    <property type="entry name" value="tRNA_SAD"/>
</dbReference>
<feature type="binding site" evidence="11">
    <location>
        <position position="671"/>
    </location>
    <ligand>
        <name>Zn(2+)</name>
        <dbReference type="ChEBI" id="CHEBI:29105"/>
    </ligand>
</feature>
<protein>
    <recommendedName>
        <fullName evidence="11">Alanine--tRNA ligase</fullName>
        <ecNumber evidence="11">6.1.1.7</ecNumber>
    </recommendedName>
    <alternativeName>
        <fullName evidence="11">Alanyl-tRNA synthetase</fullName>
        <shortName evidence="11">AlaRS</shortName>
    </alternativeName>
</protein>
<comment type="catalytic activity">
    <reaction evidence="11">
        <text>tRNA(Ala) + L-alanine + ATP = L-alanyl-tRNA(Ala) + AMP + diphosphate</text>
        <dbReference type="Rhea" id="RHEA:12540"/>
        <dbReference type="Rhea" id="RHEA-COMP:9657"/>
        <dbReference type="Rhea" id="RHEA-COMP:9923"/>
        <dbReference type="ChEBI" id="CHEBI:30616"/>
        <dbReference type="ChEBI" id="CHEBI:33019"/>
        <dbReference type="ChEBI" id="CHEBI:57972"/>
        <dbReference type="ChEBI" id="CHEBI:78442"/>
        <dbReference type="ChEBI" id="CHEBI:78497"/>
        <dbReference type="ChEBI" id="CHEBI:456215"/>
        <dbReference type="EC" id="6.1.1.7"/>
    </reaction>
</comment>
<dbReference type="InterPro" id="IPR045864">
    <property type="entry name" value="aa-tRNA-synth_II/BPL/LPL"/>
</dbReference>
<dbReference type="InterPro" id="IPR003156">
    <property type="entry name" value="DHHA1_dom"/>
</dbReference>
<dbReference type="Gene3D" id="3.10.310.40">
    <property type="match status" value="1"/>
</dbReference>
<dbReference type="RefSeq" id="WP_073612673.1">
    <property type="nucleotide sequence ID" value="NZ_FRFE01000005.1"/>
</dbReference>
<evidence type="ECO:0000256" key="2">
    <source>
        <dbReference type="ARBA" id="ARBA00022555"/>
    </source>
</evidence>
<dbReference type="Gene3D" id="3.30.54.20">
    <property type="match status" value="1"/>
</dbReference>
<dbReference type="SUPFAM" id="SSF55186">
    <property type="entry name" value="ThrRS/AlaRS common domain"/>
    <property type="match status" value="1"/>
</dbReference>
<evidence type="ECO:0000256" key="5">
    <source>
        <dbReference type="ARBA" id="ARBA00022741"/>
    </source>
</evidence>
<dbReference type="PANTHER" id="PTHR11777">
    <property type="entry name" value="ALANYL-TRNA SYNTHETASE"/>
    <property type="match status" value="1"/>
</dbReference>
<keyword evidence="2 11" id="KW-0820">tRNA-binding</keyword>
<sequence>MKGNEIRSKFLEYFEKNAHTIVESSSLVPKDDPTLLFTNAGMVQFKTVFMGEDKRDYVRAVTSQRCVRAGGKHNDLENVGYTARHHTFFEMLGNFSFGNYFKEDAIRFAWDFLTVELKIRPENLWVSIFDDDDEAYALWEKVEDLPKGRIVRMGEKDNFWAMGDTGPCGPCSEIHIDQGAAAGCGSPDCKLGCDCDRFLELWNLVFMQFNRSEDGTMTPLPKPSIDTGMGLERVAAVLQGKYNNYDSDLFLPIIKRLEKLSGKTYGEIDSVNVAMRVIADHARATTFLVADGVLPSNEGRGYVLRRIMRRAVRYGKNLGLDKPFMEDVTDAVVAAMADAYPHLLGAVTLLKKVVNNEEERFRETLEHGLLLLDEKIAQMKDGTETVIDGEFIFKLYDTFGFPFDIVRDIALEKKVGFDESGFLAAMDAQRSKSRASRKGEGVRLKDEGVKSLAEKGLKSEFTGYNSLTETVTVDGLIDGEGKSVSVLAAGDGGRVFFTKTPFYAESGGQLGDRGQLRWQSGSGEVFNTMKEGEGLVLHEVRITEGSLALGQTVELTVAKKMRRATAANHSATHLLQAALIKVLGDHVKQSGSLVGPERLRFDFTHFSPMTEKELEQVEVLVNDAIRDNMLVETAVLAKEDAIQGGATALFGEKYDDHVRVVSMGDFSRELCGGTHVGASGEIGLFKILSESGIAAGVRRIEAIAGEPAFMLAQDVSRRERRLSELLNARDEEIVAKVEAILANQKKLEKQIGELAAKLASSDLDSILQGAIEIAGVRVLAAEIPLDSPKTLRDVGDKIRDTMGSAVAVLGGEVNGKVALLAIVSKDLTGKVKAGDIVGKVAQVVGGKGGGRPDMAQAGGPMVDKLTEAIGQVPKIVESLLGN</sequence>
<evidence type="ECO:0000256" key="3">
    <source>
        <dbReference type="ARBA" id="ARBA00022598"/>
    </source>
</evidence>
<keyword evidence="10 11" id="KW-0030">Aminoacyl-tRNA synthetase</keyword>
<evidence type="ECO:0000256" key="6">
    <source>
        <dbReference type="ARBA" id="ARBA00022833"/>
    </source>
</evidence>
<dbReference type="EC" id="6.1.1.7" evidence="11"/>
<dbReference type="GO" id="GO:0004813">
    <property type="term" value="F:alanine-tRNA ligase activity"/>
    <property type="evidence" value="ECO:0007669"/>
    <property type="project" value="UniProtKB-UniRule"/>
</dbReference>
<dbReference type="NCBIfam" id="TIGR00344">
    <property type="entry name" value="alaS"/>
    <property type="match status" value="1"/>
</dbReference>
<dbReference type="InterPro" id="IPR009000">
    <property type="entry name" value="Transl_B-barrel_sf"/>
</dbReference>
<dbReference type="OrthoDB" id="9803884at2"/>
<keyword evidence="11" id="KW-0963">Cytoplasm</keyword>
<dbReference type="SUPFAM" id="SSF101353">
    <property type="entry name" value="Putative anticodon-binding domain of alanyl-tRNA synthetase (AlaRS)"/>
    <property type="match status" value="1"/>
</dbReference>
<dbReference type="GO" id="GO:0045892">
    <property type="term" value="P:negative regulation of DNA-templated transcription"/>
    <property type="evidence" value="ECO:0007669"/>
    <property type="project" value="TreeGrafter"/>
</dbReference>
<comment type="domain">
    <text evidence="11">Consists of three domains; the N-terminal catalytic domain, the editing domain and the C-terminal C-Ala domain. The editing domain removes incorrectly charged amino acids, while the C-Ala domain, along with tRNA(Ala), serves as a bridge to cooperatively bring together the editing and aminoacylation centers thus stimulating deacylation of misacylated tRNAs.</text>
</comment>
<dbReference type="InterPro" id="IPR018165">
    <property type="entry name" value="Ala-tRNA-synth_IIc_core"/>
</dbReference>
<feature type="binding site" evidence="11">
    <location>
        <position position="573"/>
    </location>
    <ligand>
        <name>Zn(2+)</name>
        <dbReference type="ChEBI" id="CHEBI:29105"/>
    </ligand>
</feature>
<dbReference type="PROSITE" id="PS50860">
    <property type="entry name" value="AA_TRNA_LIGASE_II_ALA"/>
    <property type="match status" value="1"/>
</dbReference>
<dbReference type="Gene3D" id="2.40.30.130">
    <property type="match status" value="1"/>
</dbReference>
<evidence type="ECO:0000256" key="11">
    <source>
        <dbReference type="HAMAP-Rule" id="MF_00036"/>
    </source>
</evidence>
<comment type="subcellular location">
    <subcellularLocation>
        <location evidence="11">Cytoplasm</location>
    </subcellularLocation>
</comment>
<dbReference type="AlphaFoldDB" id="A0A1M7Y321"/>
<evidence type="ECO:0000256" key="7">
    <source>
        <dbReference type="ARBA" id="ARBA00022840"/>
    </source>
</evidence>
<dbReference type="GO" id="GO:0006419">
    <property type="term" value="P:alanyl-tRNA aminoacylation"/>
    <property type="evidence" value="ECO:0007669"/>
    <property type="project" value="UniProtKB-UniRule"/>
</dbReference>
<dbReference type="STRING" id="1121416.SAMN02745220_01329"/>
<dbReference type="InterPro" id="IPR023033">
    <property type="entry name" value="Ala_tRNA_ligase_euk/bac"/>
</dbReference>
<evidence type="ECO:0000256" key="10">
    <source>
        <dbReference type="ARBA" id="ARBA00023146"/>
    </source>
</evidence>
<dbReference type="GO" id="GO:0000049">
    <property type="term" value="F:tRNA binding"/>
    <property type="evidence" value="ECO:0007669"/>
    <property type="project" value="UniProtKB-KW"/>
</dbReference>
<feature type="binding site" evidence="11">
    <location>
        <position position="675"/>
    </location>
    <ligand>
        <name>Zn(2+)</name>
        <dbReference type="ChEBI" id="CHEBI:29105"/>
    </ligand>
</feature>
<evidence type="ECO:0000313" key="13">
    <source>
        <dbReference type="EMBL" id="SHO46159.1"/>
    </source>
</evidence>
<comment type="cofactor">
    <cofactor evidence="11">
        <name>Zn(2+)</name>
        <dbReference type="ChEBI" id="CHEBI:29105"/>
    </cofactor>
    <text evidence="11">Binds 1 zinc ion per subunit.</text>
</comment>